<feature type="region of interest" description="Disordered" evidence="1">
    <location>
        <begin position="1"/>
        <end position="82"/>
    </location>
</feature>
<feature type="region of interest" description="Disordered" evidence="1">
    <location>
        <begin position="108"/>
        <end position="127"/>
    </location>
</feature>
<comment type="caution">
    <text evidence="2">The sequence shown here is derived from an EMBL/GenBank/DDBJ whole genome shotgun (WGS) entry which is preliminary data.</text>
</comment>
<proteinExistence type="predicted"/>
<feature type="compositionally biased region" description="Basic residues" evidence="1">
    <location>
        <begin position="14"/>
        <end position="24"/>
    </location>
</feature>
<evidence type="ECO:0000256" key="1">
    <source>
        <dbReference type="SAM" id="MobiDB-lite"/>
    </source>
</evidence>
<feature type="compositionally biased region" description="Low complexity" evidence="1">
    <location>
        <begin position="69"/>
        <end position="82"/>
    </location>
</feature>
<evidence type="ECO:0000313" key="3">
    <source>
        <dbReference type="Proteomes" id="UP000242525"/>
    </source>
</evidence>
<feature type="region of interest" description="Disordered" evidence="1">
    <location>
        <begin position="335"/>
        <end position="359"/>
    </location>
</feature>
<feature type="compositionally biased region" description="Low complexity" evidence="1">
    <location>
        <begin position="284"/>
        <end position="300"/>
    </location>
</feature>
<name>A0A0J9XIG1_GEOCN</name>
<dbReference type="Proteomes" id="UP000242525">
    <property type="component" value="Unassembled WGS sequence"/>
</dbReference>
<organism evidence="2 3">
    <name type="scientific">Geotrichum candidum</name>
    <name type="common">Oospora lactis</name>
    <name type="synonym">Dipodascus geotrichum</name>
    <dbReference type="NCBI Taxonomy" id="1173061"/>
    <lineage>
        <taxon>Eukaryota</taxon>
        <taxon>Fungi</taxon>
        <taxon>Dikarya</taxon>
        <taxon>Ascomycota</taxon>
        <taxon>Saccharomycotina</taxon>
        <taxon>Dipodascomycetes</taxon>
        <taxon>Dipodascales</taxon>
        <taxon>Dipodascaceae</taxon>
        <taxon>Geotrichum</taxon>
    </lineage>
</organism>
<feature type="compositionally biased region" description="Low complexity" evidence="1">
    <location>
        <begin position="201"/>
        <end position="223"/>
    </location>
</feature>
<feature type="compositionally biased region" description="Basic residues" evidence="1">
    <location>
        <begin position="342"/>
        <end position="359"/>
    </location>
</feature>
<feature type="compositionally biased region" description="Pro residues" evidence="1">
    <location>
        <begin position="1"/>
        <end position="13"/>
    </location>
</feature>
<dbReference type="EMBL" id="CCBN010000019">
    <property type="protein sequence ID" value="CDO57218.1"/>
    <property type="molecule type" value="Genomic_DNA"/>
</dbReference>
<accession>A0A0J9XIG1</accession>
<reference evidence="2" key="1">
    <citation type="submission" date="2014-03" db="EMBL/GenBank/DDBJ databases">
        <authorList>
            <person name="Casaregola S."/>
        </authorList>
    </citation>
    <scope>NUCLEOTIDE SEQUENCE [LARGE SCALE GENOMIC DNA]</scope>
    <source>
        <strain evidence="2">CLIB 918</strain>
    </source>
</reference>
<sequence length="359" mass="39581">MPLTPPDVLSPPKSPHKKHAHRRSAAISHDFRTSPSFNDFTAAMNNQDQQTDMTHSPYSLQSPALTFTSNSSSSSSLPMQSSESLNSIDFTHRITSWNTNILSRKNKPSSPHFFYPSDSPRTSEDSIVSNSEFHSSSYISTSEITEAPDSNTLSIDVPIIDLDAALMPFSDTTKYKRKSEIFEPTIIEEEDEESPASSVKSATLGQQQAASTSTTSLSSATLSSNRARAARNYNSLTMAPLATSSPSPMAAMSKEVKALHRLSSTTNETITPSITPQQLPPQQPQQQPQQQLKPQQQLPQIELEPATPPSLYKTKSVVSHHPTKRFSISSLASFATTTTESRKRKSRIWSWVKGRRSNK</sequence>
<protein>
    <submittedName>
        <fullName evidence="2">Uncharacterized protein</fullName>
    </submittedName>
</protein>
<feature type="compositionally biased region" description="Polar residues" evidence="1">
    <location>
        <begin position="33"/>
        <end position="68"/>
    </location>
</feature>
<feature type="region of interest" description="Disordered" evidence="1">
    <location>
        <begin position="269"/>
        <end position="319"/>
    </location>
</feature>
<evidence type="ECO:0000313" key="2">
    <source>
        <dbReference type="EMBL" id="CDO57218.1"/>
    </source>
</evidence>
<gene>
    <name evidence="2" type="ORF">BN980_GECA19s01704g</name>
</gene>
<dbReference type="AlphaFoldDB" id="A0A0J9XIG1"/>
<feature type="region of interest" description="Disordered" evidence="1">
    <location>
        <begin position="186"/>
        <end position="223"/>
    </location>
</feature>
<keyword evidence="3" id="KW-1185">Reference proteome</keyword>